<evidence type="ECO:0000313" key="2">
    <source>
        <dbReference type="EMBL" id="MBE5037325.1"/>
    </source>
</evidence>
<dbReference type="Gene3D" id="3.60.21.10">
    <property type="match status" value="1"/>
</dbReference>
<organism evidence="2 3">
    <name type="scientific">Gemmiger gallinarum</name>
    <dbReference type="NCBI Taxonomy" id="2779354"/>
    <lineage>
        <taxon>Bacteria</taxon>
        <taxon>Bacillati</taxon>
        <taxon>Bacillota</taxon>
        <taxon>Clostridia</taxon>
        <taxon>Eubacteriales</taxon>
        <taxon>Gemmiger</taxon>
    </lineage>
</organism>
<dbReference type="Proteomes" id="UP000768567">
    <property type="component" value="Unassembled WGS sequence"/>
</dbReference>
<dbReference type="RefSeq" id="WP_193500618.1">
    <property type="nucleotide sequence ID" value="NZ_JADCKC010000002.1"/>
</dbReference>
<dbReference type="Pfam" id="PF00149">
    <property type="entry name" value="Metallophos"/>
    <property type="match status" value="1"/>
</dbReference>
<evidence type="ECO:0000313" key="3">
    <source>
        <dbReference type="Proteomes" id="UP000768567"/>
    </source>
</evidence>
<evidence type="ECO:0000259" key="1">
    <source>
        <dbReference type="Pfam" id="PF00149"/>
    </source>
</evidence>
<proteinExistence type="predicted"/>
<sequence>MKILAVADEECKSLWDYYKPEKLADIDMIVCCGDLSAHYVSFLATMAPMPVIYVHGNHDESYDWEPPGGAICIDDEVYVHNGVRFVGLGGSCRYRKGAWQFTEAEMRARIRRLRGRIDRMGGVDVVVTHAPMHGYGDLSDLPHRGFTVFHELLDAYKPQLMLHGHIHMNYGANIPREHQYGPTRIINAYERFVVDVEPRAVIKPTFWERFLGHK</sequence>
<dbReference type="InterPro" id="IPR029052">
    <property type="entry name" value="Metallo-depent_PP-like"/>
</dbReference>
<dbReference type="InterPro" id="IPR051693">
    <property type="entry name" value="UPF0046_metallophosphoest"/>
</dbReference>
<reference evidence="2 3" key="1">
    <citation type="submission" date="2020-10" db="EMBL/GenBank/DDBJ databases">
        <title>ChiBAC.</title>
        <authorList>
            <person name="Zenner C."/>
            <person name="Hitch T.C.A."/>
            <person name="Clavel T."/>
        </authorList>
    </citation>
    <scope>NUCLEOTIDE SEQUENCE [LARGE SCALE GENOMIC DNA]</scope>
    <source>
        <strain evidence="2 3">DSM 109015</strain>
    </source>
</reference>
<accession>A0ABR9R2F9</accession>
<name>A0ABR9R2F9_9FIRM</name>
<feature type="domain" description="Calcineurin-like phosphoesterase" evidence="1">
    <location>
        <begin position="14"/>
        <end position="168"/>
    </location>
</feature>
<protein>
    <submittedName>
        <fullName evidence="2">Metallophosphoesterase</fullName>
    </submittedName>
</protein>
<dbReference type="SUPFAM" id="SSF56300">
    <property type="entry name" value="Metallo-dependent phosphatases"/>
    <property type="match status" value="1"/>
</dbReference>
<dbReference type="InterPro" id="IPR004843">
    <property type="entry name" value="Calcineurin-like_PHP"/>
</dbReference>
<comment type="caution">
    <text evidence="2">The sequence shown here is derived from an EMBL/GenBank/DDBJ whole genome shotgun (WGS) entry which is preliminary data.</text>
</comment>
<dbReference type="EMBL" id="JADCKC010000002">
    <property type="protein sequence ID" value="MBE5037325.1"/>
    <property type="molecule type" value="Genomic_DNA"/>
</dbReference>
<gene>
    <name evidence="2" type="ORF">INF35_05985</name>
</gene>
<dbReference type="PANTHER" id="PTHR12905:SF0">
    <property type="entry name" value="CALCINEURIN-LIKE PHOSPHOESTERASE DOMAIN-CONTAINING PROTEIN"/>
    <property type="match status" value="1"/>
</dbReference>
<keyword evidence="3" id="KW-1185">Reference proteome</keyword>
<dbReference type="PANTHER" id="PTHR12905">
    <property type="entry name" value="METALLOPHOSPHOESTERASE"/>
    <property type="match status" value="1"/>
</dbReference>